<dbReference type="InterPro" id="IPR036942">
    <property type="entry name" value="Beta-barrel_TonB_sf"/>
</dbReference>
<dbReference type="STRING" id="1250231.SAMN04488552_0056"/>
<evidence type="ECO:0000256" key="3">
    <source>
        <dbReference type="ARBA" id="ARBA00022452"/>
    </source>
</evidence>
<dbReference type="RefSeq" id="WP_089660814.1">
    <property type="nucleotide sequence ID" value="NZ_LT629745.1"/>
</dbReference>
<dbReference type="AlphaFoldDB" id="A0A1H1KSP0"/>
<evidence type="ECO:0000259" key="13">
    <source>
        <dbReference type="Pfam" id="PF07715"/>
    </source>
</evidence>
<keyword evidence="9 10" id="KW-0998">Cell outer membrane</keyword>
<evidence type="ECO:0000259" key="12">
    <source>
        <dbReference type="Pfam" id="PF00593"/>
    </source>
</evidence>
<accession>A0A1H1KSP0</accession>
<keyword evidence="8" id="KW-0675">Receptor</keyword>
<evidence type="ECO:0000256" key="10">
    <source>
        <dbReference type="PROSITE-ProRule" id="PRU01360"/>
    </source>
</evidence>
<keyword evidence="3 10" id="KW-1134">Transmembrane beta strand</keyword>
<sequence length="609" mass="68303">MNKNIFLLFIIIGFTCLDTVAQNDSINWLDEVRLSDVRLKTNSEGQLVKVLDDSIIQQSEPLLTSILKFNSPFFFRENGYGMVSSASVRGTGASQTAVVWNGININSQFTGQTDFNTINTKVFDNISLRPGGGSVVYGSGAIGGTIHLNNEFTFSGNSANQLNLGYGSFDTYQATYNGKFSNETTSLNIGLTGISSENDYEYLGTDAYNENGDFCNASFSASLAQWLGGSNIIKFYSNYYQGDRGFSGTITQTSNSKYEDRNSRNLLEWKAFTGNFTSSLKFAWLGEAFKYYENRDSDNYSFGEANTGIIKYDLGYEFSSKKKLNFIADYTNVKGKGAGIENESREIGGVSVLWNHSIENLKYKLSLRQEITEEYNSPLLFSAGASYQFSENYLLRINSSRNFRIPTFNDLYWLNGGNPYLDPETSIQAEIGNEFSFNELNLNLTAYFIDIDNLIRWVPDEAGLWRPVNTAEANNYGLELFADWTSNLLGKPLNLSGTYAFTRSIDKETDKQLIYTPKHKATISAGYDIEGFSLFWQSLYNGSIYTSSDNAYEIEAYLLSNFRVGYTISSKPEIGLSVQVNNLFNEKYQSLPSRIMPGRSLQSTLTFNF</sequence>
<dbReference type="PANTHER" id="PTHR30069">
    <property type="entry name" value="TONB-DEPENDENT OUTER MEMBRANE RECEPTOR"/>
    <property type="match status" value="1"/>
</dbReference>
<evidence type="ECO:0000256" key="1">
    <source>
        <dbReference type="ARBA" id="ARBA00004571"/>
    </source>
</evidence>
<evidence type="ECO:0000256" key="5">
    <source>
        <dbReference type="ARBA" id="ARBA00022729"/>
    </source>
</evidence>
<dbReference type="Pfam" id="PF07715">
    <property type="entry name" value="Plug"/>
    <property type="match status" value="1"/>
</dbReference>
<dbReference type="PANTHER" id="PTHR30069:SF29">
    <property type="entry name" value="HEMOGLOBIN AND HEMOGLOBIN-HAPTOGLOBIN-BINDING PROTEIN 1-RELATED"/>
    <property type="match status" value="1"/>
</dbReference>
<feature type="domain" description="TonB-dependent receptor plug" evidence="13">
    <location>
        <begin position="60"/>
        <end position="145"/>
    </location>
</feature>
<gene>
    <name evidence="14" type="ORF">SAMN04488552_0056</name>
</gene>
<evidence type="ECO:0000313" key="15">
    <source>
        <dbReference type="Proteomes" id="UP000198858"/>
    </source>
</evidence>
<dbReference type="SUPFAM" id="SSF56935">
    <property type="entry name" value="Porins"/>
    <property type="match status" value="1"/>
</dbReference>
<evidence type="ECO:0000256" key="8">
    <source>
        <dbReference type="ARBA" id="ARBA00023170"/>
    </source>
</evidence>
<dbReference type="Gene3D" id="2.40.170.20">
    <property type="entry name" value="TonB-dependent receptor, beta-barrel domain"/>
    <property type="match status" value="1"/>
</dbReference>
<dbReference type="InterPro" id="IPR012910">
    <property type="entry name" value="Plug_dom"/>
</dbReference>
<dbReference type="EMBL" id="LT629745">
    <property type="protein sequence ID" value="SDR65127.1"/>
    <property type="molecule type" value="Genomic_DNA"/>
</dbReference>
<dbReference type="PROSITE" id="PS52016">
    <property type="entry name" value="TONB_DEPENDENT_REC_3"/>
    <property type="match status" value="1"/>
</dbReference>
<organism evidence="14 15">
    <name type="scientific">Christiangramia echinicola</name>
    <dbReference type="NCBI Taxonomy" id="279359"/>
    <lineage>
        <taxon>Bacteria</taxon>
        <taxon>Pseudomonadati</taxon>
        <taxon>Bacteroidota</taxon>
        <taxon>Flavobacteriia</taxon>
        <taxon>Flavobacteriales</taxon>
        <taxon>Flavobacteriaceae</taxon>
        <taxon>Christiangramia</taxon>
    </lineage>
</organism>
<dbReference type="InterPro" id="IPR039426">
    <property type="entry name" value="TonB-dep_rcpt-like"/>
</dbReference>
<evidence type="ECO:0000256" key="7">
    <source>
        <dbReference type="ARBA" id="ARBA00023136"/>
    </source>
</evidence>
<keyword evidence="7 10" id="KW-0472">Membrane</keyword>
<proteinExistence type="inferred from homology"/>
<protein>
    <submittedName>
        <fullName evidence="14">Iron complex outermembrane recepter protein</fullName>
    </submittedName>
</protein>
<dbReference type="InterPro" id="IPR037066">
    <property type="entry name" value="Plug_dom_sf"/>
</dbReference>
<dbReference type="InterPro" id="IPR000531">
    <property type="entry name" value="Beta-barrel_TonB"/>
</dbReference>
<keyword evidence="15" id="KW-1185">Reference proteome</keyword>
<keyword evidence="6 11" id="KW-0798">TonB box</keyword>
<reference evidence="14 15" key="1">
    <citation type="submission" date="2016-10" db="EMBL/GenBank/DDBJ databases">
        <authorList>
            <person name="Varghese N."/>
            <person name="Submissions S."/>
        </authorList>
    </citation>
    <scope>NUCLEOTIDE SEQUENCE [LARGE SCALE GENOMIC DNA]</scope>
    <source>
        <strain evidence="14 15">Mar_2010_102</strain>
    </source>
</reference>
<dbReference type="Pfam" id="PF00593">
    <property type="entry name" value="TonB_dep_Rec_b-barrel"/>
    <property type="match status" value="1"/>
</dbReference>
<dbReference type="GO" id="GO:0009279">
    <property type="term" value="C:cell outer membrane"/>
    <property type="evidence" value="ECO:0007669"/>
    <property type="project" value="UniProtKB-SubCell"/>
</dbReference>
<dbReference type="Proteomes" id="UP000198858">
    <property type="component" value="Chromosome I"/>
</dbReference>
<evidence type="ECO:0000313" key="14">
    <source>
        <dbReference type="EMBL" id="SDR65127.1"/>
    </source>
</evidence>
<keyword evidence="2 10" id="KW-0813">Transport</keyword>
<dbReference type="GO" id="GO:0015344">
    <property type="term" value="F:siderophore uptake transmembrane transporter activity"/>
    <property type="evidence" value="ECO:0007669"/>
    <property type="project" value="TreeGrafter"/>
</dbReference>
<dbReference type="GO" id="GO:0044718">
    <property type="term" value="P:siderophore transmembrane transport"/>
    <property type="evidence" value="ECO:0007669"/>
    <property type="project" value="TreeGrafter"/>
</dbReference>
<keyword evidence="4 10" id="KW-0812">Transmembrane</keyword>
<name>A0A1H1KSP0_9FLAO</name>
<comment type="subcellular location">
    <subcellularLocation>
        <location evidence="1 10">Cell outer membrane</location>
        <topology evidence="1 10">Multi-pass membrane protein</topology>
    </subcellularLocation>
</comment>
<comment type="similarity">
    <text evidence="10 11">Belongs to the TonB-dependent receptor family.</text>
</comment>
<evidence type="ECO:0000256" key="9">
    <source>
        <dbReference type="ARBA" id="ARBA00023237"/>
    </source>
</evidence>
<feature type="domain" description="TonB-dependent receptor-like beta-barrel" evidence="12">
    <location>
        <begin position="256"/>
        <end position="583"/>
    </location>
</feature>
<evidence type="ECO:0000256" key="6">
    <source>
        <dbReference type="ARBA" id="ARBA00023077"/>
    </source>
</evidence>
<evidence type="ECO:0000256" key="4">
    <source>
        <dbReference type="ARBA" id="ARBA00022692"/>
    </source>
</evidence>
<keyword evidence="5" id="KW-0732">Signal</keyword>
<evidence type="ECO:0000256" key="11">
    <source>
        <dbReference type="RuleBase" id="RU003357"/>
    </source>
</evidence>
<evidence type="ECO:0000256" key="2">
    <source>
        <dbReference type="ARBA" id="ARBA00022448"/>
    </source>
</evidence>
<dbReference type="Gene3D" id="2.170.130.10">
    <property type="entry name" value="TonB-dependent receptor, plug domain"/>
    <property type="match status" value="1"/>
</dbReference>